<dbReference type="RefSeq" id="WP_405339454.1">
    <property type="nucleotide sequence ID" value="NZ_JBANFI010000004.1"/>
</dbReference>
<dbReference type="InterPro" id="IPR007551">
    <property type="entry name" value="YajQ/Smlt4090-like"/>
</dbReference>
<dbReference type="InterPro" id="IPR036183">
    <property type="entry name" value="YajQ-like_sf"/>
</dbReference>
<evidence type="ECO:0000256" key="2">
    <source>
        <dbReference type="ARBA" id="ARBA00093450"/>
    </source>
</evidence>
<keyword evidence="5" id="KW-1185">Reference proteome</keyword>
<comment type="caution">
    <text evidence="4">The sequence shown here is derived from an EMBL/GenBank/DDBJ whole genome shotgun (WGS) entry which is preliminary data.</text>
</comment>
<dbReference type="InterPro" id="IPR035570">
    <property type="entry name" value="UPF0234_N"/>
</dbReference>
<dbReference type="InterPro" id="IPR035571">
    <property type="entry name" value="UPF0234-like_C"/>
</dbReference>
<evidence type="ECO:0000313" key="5">
    <source>
        <dbReference type="Proteomes" id="UP001621714"/>
    </source>
</evidence>
<dbReference type="PANTHER" id="PTHR30476">
    <property type="entry name" value="UPF0234 PROTEIN YAJQ"/>
    <property type="match status" value="1"/>
</dbReference>
<name>A0ABW8PXS9_9GAMM</name>
<evidence type="ECO:0000256" key="1">
    <source>
        <dbReference type="ARBA" id="ARBA00022741"/>
    </source>
</evidence>
<dbReference type="NCBIfam" id="NF003819">
    <property type="entry name" value="PRK05412.1"/>
    <property type="match status" value="1"/>
</dbReference>
<dbReference type="CDD" id="cd11740">
    <property type="entry name" value="YajQ_like"/>
    <property type="match status" value="1"/>
</dbReference>
<comment type="similarity">
    <text evidence="2 3">Belongs to the YajQ family.</text>
</comment>
<evidence type="ECO:0000313" key="4">
    <source>
        <dbReference type="EMBL" id="MFK7161102.1"/>
    </source>
</evidence>
<protein>
    <recommendedName>
        <fullName evidence="3">Nucleotide-binding protein V6U78_08645</fullName>
    </recommendedName>
</protein>
<dbReference type="Pfam" id="PF04461">
    <property type="entry name" value="YajQ"/>
    <property type="match status" value="1"/>
</dbReference>
<gene>
    <name evidence="4" type="ORF">V6U78_08645</name>
</gene>
<dbReference type="Gene3D" id="3.30.70.860">
    <property type="match status" value="1"/>
</dbReference>
<organism evidence="4 5">
    <name type="scientific">Marinospirillum alkalitolerans</name>
    <dbReference type="NCBI Taxonomy" id="3123374"/>
    <lineage>
        <taxon>Bacteria</taxon>
        <taxon>Pseudomonadati</taxon>
        <taxon>Pseudomonadota</taxon>
        <taxon>Gammaproteobacteria</taxon>
        <taxon>Oceanospirillales</taxon>
        <taxon>Oceanospirillaceae</taxon>
        <taxon>Marinospirillum</taxon>
    </lineage>
</organism>
<keyword evidence="1 3" id="KW-0547">Nucleotide-binding</keyword>
<sequence length="161" mass="18074">MPSFDVVSELDKHQVTNAVDQANRVVGNRFDFKGVDASFELSKDYDVQLKAEAEFQVEQMLEILKAELIRKGVDIACLEEGEIQEANKSARQSVKLREGIESDSAKKIVKLIKDAKLKVQAQIQGDQVRVTGKKRDDLQQVMALLKGAGLELPLQFINFRD</sequence>
<proteinExistence type="inferred from homology"/>
<accession>A0ABW8PXS9</accession>
<dbReference type="EMBL" id="JBANFI010000004">
    <property type="protein sequence ID" value="MFK7161102.1"/>
    <property type="molecule type" value="Genomic_DNA"/>
</dbReference>
<dbReference type="SUPFAM" id="SSF89963">
    <property type="entry name" value="YajQ-like"/>
    <property type="match status" value="2"/>
</dbReference>
<reference evidence="4 5" key="1">
    <citation type="submission" date="2024-02" db="EMBL/GenBank/DDBJ databases">
        <title>Marinospirillum sp. MEB 164 isolated from Lonar lake sediment.</title>
        <authorList>
            <person name="Joshi A."/>
            <person name="Thite S."/>
        </authorList>
    </citation>
    <scope>NUCLEOTIDE SEQUENCE [LARGE SCALE GENOMIC DNA]</scope>
    <source>
        <strain evidence="4 5">MEB164</strain>
    </source>
</reference>
<dbReference type="HAMAP" id="MF_00632">
    <property type="entry name" value="UPF0234"/>
    <property type="match status" value="1"/>
</dbReference>
<dbReference type="Gene3D" id="3.30.70.990">
    <property type="entry name" value="YajQ-like, domain 2"/>
    <property type="match status" value="1"/>
</dbReference>
<dbReference type="Proteomes" id="UP001621714">
    <property type="component" value="Unassembled WGS sequence"/>
</dbReference>
<dbReference type="PANTHER" id="PTHR30476:SF0">
    <property type="entry name" value="UPF0234 PROTEIN YAJQ"/>
    <property type="match status" value="1"/>
</dbReference>
<evidence type="ECO:0000256" key="3">
    <source>
        <dbReference type="HAMAP-Rule" id="MF_00632"/>
    </source>
</evidence>
<comment type="function">
    <text evidence="3">Nucleotide-binding protein.</text>
</comment>